<organism evidence="2 3">
    <name type="scientific">Coptis chinensis</name>
    <dbReference type="NCBI Taxonomy" id="261450"/>
    <lineage>
        <taxon>Eukaryota</taxon>
        <taxon>Viridiplantae</taxon>
        <taxon>Streptophyta</taxon>
        <taxon>Embryophyta</taxon>
        <taxon>Tracheophyta</taxon>
        <taxon>Spermatophyta</taxon>
        <taxon>Magnoliopsida</taxon>
        <taxon>Ranunculales</taxon>
        <taxon>Ranunculaceae</taxon>
        <taxon>Coptidoideae</taxon>
        <taxon>Coptis</taxon>
    </lineage>
</organism>
<comment type="caution">
    <text evidence="2">The sequence shown here is derived from an EMBL/GenBank/DDBJ whole genome shotgun (WGS) entry which is preliminary data.</text>
</comment>
<evidence type="ECO:0000313" key="3">
    <source>
        <dbReference type="Proteomes" id="UP000631114"/>
    </source>
</evidence>
<protein>
    <submittedName>
        <fullName evidence="2">Uncharacterized protein</fullName>
    </submittedName>
</protein>
<feature type="transmembrane region" description="Helical" evidence="1">
    <location>
        <begin position="48"/>
        <end position="69"/>
    </location>
</feature>
<dbReference type="Proteomes" id="UP000631114">
    <property type="component" value="Unassembled WGS sequence"/>
</dbReference>
<sequence>MVFEAPKGAALFYLVALMNLLIVDHSASELSEKLLQATQEAEKLNHQSLVVGGLGVVAGILWGLLIGGFKDVKLGRLPEMEFTFTDCCEGTRVDPTINWNKGNYGICPKNSSSLEVDVGKNRAPASVQKLQELNNTVLVSTNTTKLTKDYFPTFRWKYGFRHLLWVHERPFTDILVKWFSLS</sequence>
<evidence type="ECO:0000256" key="1">
    <source>
        <dbReference type="SAM" id="Phobius"/>
    </source>
</evidence>
<proteinExistence type="predicted"/>
<evidence type="ECO:0000313" key="2">
    <source>
        <dbReference type="EMBL" id="KAF9589351.1"/>
    </source>
</evidence>
<dbReference type="AlphaFoldDB" id="A0A835GXF9"/>
<feature type="transmembrane region" description="Helical" evidence="1">
    <location>
        <begin position="9"/>
        <end position="28"/>
    </location>
</feature>
<name>A0A835GXF9_9MAGN</name>
<gene>
    <name evidence="2" type="ORF">IFM89_022831</name>
</gene>
<accession>A0A835GXF9</accession>
<dbReference type="EMBL" id="JADFTS010000009">
    <property type="protein sequence ID" value="KAF9589351.1"/>
    <property type="molecule type" value="Genomic_DNA"/>
</dbReference>
<keyword evidence="1" id="KW-0472">Membrane</keyword>
<keyword evidence="3" id="KW-1185">Reference proteome</keyword>
<reference evidence="2 3" key="1">
    <citation type="submission" date="2020-10" db="EMBL/GenBank/DDBJ databases">
        <title>The Coptis chinensis genome and diversification of protoberbering-type alkaloids.</title>
        <authorList>
            <person name="Wang B."/>
            <person name="Shu S."/>
            <person name="Song C."/>
            <person name="Liu Y."/>
        </authorList>
    </citation>
    <scope>NUCLEOTIDE SEQUENCE [LARGE SCALE GENOMIC DNA]</scope>
    <source>
        <strain evidence="2">HL-2020</strain>
        <tissue evidence="2">Leaf</tissue>
    </source>
</reference>
<keyword evidence="1" id="KW-0812">Transmembrane</keyword>
<keyword evidence="1" id="KW-1133">Transmembrane helix</keyword>